<dbReference type="Proteomes" id="UP000013840">
    <property type="component" value="Unassembled WGS sequence"/>
</dbReference>
<sequence>MMDSARPEYTGDEERAYRKIRRMALGTALYKLKKKIIAKL</sequence>
<evidence type="ECO:0000313" key="2">
    <source>
        <dbReference type="Proteomes" id="UP000013840"/>
    </source>
</evidence>
<dbReference type="EMBL" id="AJAU01000013">
    <property type="protein sequence ID" value="EOL47094.1"/>
    <property type="molecule type" value="Genomic_DNA"/>
</dbReference>
<dbReference type="AlphaFoldDB" id="R3TZR3"/>
<evidence type="ECO:0000313" key="1">
    <source>
        <dbReference type="EMBL" id="EOL47094.1"/>
    </source>
</evidence>
<dbReference type="RefSeq" id="WP_010771332.1">
    <property type="nucleotide sequence ID" value="NZ_KB946333.1"/>
</dbReference>
<dbReference type="PATRIC" id="fig|1158612.3.peg.1179"/>
<name>R3TZR3_9ENTE</name>
<proteinExistence type="predicted"/>
<keyword evidence="2" id="KW-1185">Reference proteome</keyword>
<organism evidence="1 2">
    <name type="scientific">Enterococcus caccae ATCC BAA-1240</name>
    <dbReference type="NCBI Taxonomy" id="1158612"/>
    <lineage>
        <taxon>Bacteria</taxon>
        <taxon>Bacillati</taxon>
        <taxon>Bacillota</taxon>
        <taxon>Bacilli</taxon>
        <taxon>Lactobacillales</taxon>
        <taxon>Enterococcaceae</taxon>
        <taxon>Enterococcus</taxon>
    </lineage>
</organism>
<accession>R3TZR3</accession>
<comment type="caution">
    <text evidence="1">The sequence shown here is derived from an EMBL/GenBank/DDBJ whole genome shotgun (WGS) entry which is preliminary data.</text>
</comment>
<dbReference type="STRING" id="317735.RU98_GL001656"/>
<gene>
    <name evidence="1" type="ORF">UC7_01191</name>
</gene>
<reference evidence="1 2" key="1">
    <citation type="submission" date="2013-02" db="EMBL/GenBank/DDBJ databases">
        <title>The Genome Sequence of Enterococcus caccae BAA-1240.</title>
        <authorList>
            <consortium name="The Broad Institute Genome Sequencing Platform"/>
            <consortium name="The Broad Institute Genome Sequencing Center for Infectious Disease"/>
            <person name="Earl A.M."/>
            <person name="Gilmore M.S."/>
            <person name="Lebreton F."/>
            <person name="Walker B."/>
            <person name="Young S.K."/>
            <person name="Zeng Q."/>
            <person name="Gargeya S."/>
            <person name="Fitzgerald M."/>
            <person name="Haas B."/>
            <person name="Abouelleil A."/>
            <person name="Alvarado L."/>
            <person name="Arachchi H.M."/>
            <person name="Berlin A.M."/>
            <person name="Chapman S.B."/>
            <person name="Dewar J."/>
            <person name="Goldberg J."/>
            <person name="Griggs A."/>
            <person name="Gujja S."/>
            <person name="Hansen M."/>
            <person name="Howarth C."/>
            <person name="Imamovic A."/>
            <person name="Larimer J."/>
            <person name="McCowan C."/>
            <person name="Murphy C."/>
            <person name="Neiman D."/>
            <person name="Pearson M."/>
            <person name="Priest M."/>
            <person name="Roberts A."/>
            <person name="Saif S."/>
            <person name="Shea T."/>
            <person name="Sisk P."/>
            <person name="Sykes S."/>
            <person name="Wortman J."/>
            <person name="Nusbaum C."/>
            <person name="Birren B."/>
        </authorList>
    </citation>
    <scope>NUCLEOTIDE SEQUENCE [LARGE SCALE GENOMIC DNA]</scope>
    <source>
        <strain evidence="1 2">ATCC BAA-1240</strain>
    </source>
</reference>
<protein>
    <submittedName>
        <fullName evidence="1">Uncharacterized protein</fullName>
    </submittedName>
</protein>